<dbReference type="EMBL" id="CP016329">
    <property type="protein sequence ID" value="AQN80085.1"/>
    <property type="molecule type" value="Genomic_DNA"/>
</dbReference>
<proteinExistence type="predicted"/>
<evidence type="ECO:0000256" key="2">
    <source>
        <dbReference type="SAM" id="Phobius"/>
    </source>
</evidence>
<keyword evidence="2" id="KW-0812">Transmembrane</keyword>
<evidence type="ECO:0000256" key="1">
    <source>
        <dbReference type="SAM" id="MobiDB-lite"/>
    </source>
</evidence>
<feature type="region of interest" description="Disordered" evidence="1">
    <location>
        <begin position="318"/>
        <end position="363"/>
    </location>
</feature>
<accession>A0ABM6HUN0</accession>
<gene>
    <name evidence="3" type="ORF">A9176_06870</name>
</gene>
<feature type="transmembrane region" description="Helical" evidence="2">
    <location>
        <begin position="61"/>
        <end position="80"/>
    </location>
</feature>
<keyword evidence="2" id="KW-1133">Transmembrane helix</keyword>
<keyword evidence="2" id="KW-0472">Membrane</keyword>
<reference evidence="3 4" key="1">
    <citation type="submission" date="2016-06" db="EMBL/GenBank/DDBJ databases">
        <authorList>
            <person name="Kim H.J."/>
        </authorList>
    </citation>
    <scope>NUCLEOTIDE SEQUENCE [LARGE SCALE GENOMIC DNA]</scope>
    <source>
        <strain evidence="3 4">KFRI01</strain>
    </source>
</reference>
<evidence type="ECO:0000313" key="4">
    <source>
        <dbReference type="Proteomes" id="UP000188147"/>
    </source>
</evidence>
<organism evidence="3 4">
    <name type="scientific">Leuconostoc garlicum</name>
    <dbReference type="NCBI Taxonomy" id="255248"/>
    <lineage>
        <taxon>Bacteria</taxon>
        <taxon>Bacillati</taxon>
        <taxon>Bacillota</taxon>
        <taxon>Bacilli</taxon>
        <taxon>Lactobacillales</taxon>
        <taxon>Lactobacillaceae</taxon>
        <taxon>Leuconostoc</taxon>
    </lineage>
</organism>
<evidence type="ECO:0000313" key="3">
    <source>
        <dbReference type="EMBL" id="AQN80085.1"/>
    </source>
</evidence>
<dbReference type="Proteomes" id="UP000188147">
    <property type="component" value="Chromosome"/>
</dbReference>
<feature type="compositionally biased region" description="Low complexity" evidence="1">
    <location>
        <begin position="348"/>
        <end position="363"/>
    </location>
</feature>
<sequence>MILFLGTLVTICSLVASFYIDKNIVIKKAWNKKDIRHPKVQISGAILLATYFYFSYVYDSLWSIGLVFCSLLIGLLLVWIDKVYTLNLGAKSFYITSFGLLIFILFNTYNQYWNTTNVPSYSTNALESLSHSLDDFKPGSTSVAKIENSEVIYRDLSATEKPSKARSFGAMLDGFYMQDQILKIKYKASNSEFEKYEINQQLNELTDSSVDWNAFYMLKGQNGYIHRFKIKNKYYSFLVLRQSEDLRKFINLTMGVNVKPVTKLFPAKLSEFSSSEEFADFINLSQKISDSDISNWTSNDTETPIPYKKLINIMNTGSSTTSATSSKNANDESTSEEPIEDSQDSSKDVSSSTDYASSTTTNSDQLTVDEMKKIALKYLADSGSTANLKNTSISENQDGRDQFNVIYDFTVHDTPDHVLDIQVNSYTGNAYNYSLSLASGSEDGASINVGIPTFNDKESDLLSQINSLSNIGDFRKGGQALNMVQPTIEHPGTFEMDFTNINNQDAIVRVYIDMLTFQIVHYTDGEMPEIIPNFAKSIH</sequence>
<keyword evidence="4" id="KW-1185">Reference proteome</keyword>
<name>A0ABM6HUN0_9LACO</name>
<feature type="transmembrane region" description="Helical" evidence="2">
    <location>
        <begin position="92"/>
        <end position="109"/>
    </location>
</feature>
<protein>
    <submittedName>
        <fullName evidence="3">Uncharacterized protein</fullName>
    </submittedName>
</protein>
<feature type="compositionally biased region" description="Acidic residues" evidence="1">
    <location>
        <begin position="333"/>
        <end position="343"/>
    </location>
</feature>
<dbReference type="RefSeq" id="WP_077282840.1">
    <property type="nucleotide sequence ID" value="NZ_CP016329.1"/>
</dbReference>